<dbReference type="GO" id="GO:0005634">
    <property type="term" value="C:nucleus"/>
    <property type="evidence" value="ECO:0007669"/>
    <property type="project" value="TreeGrafter"/>
</dbReference>
<reference evidence="3" key="1">
    <citation type="submission" date="2025-08" db="UniProtKB">
        <authorList>
            <consortium name="Ensembl"/>
        </authorList>
    </citation>
    <scope>IDENTIFICATION</scope>
</reference>
<dbReference type="GO" id="GO:0005737">
    <property type="term" value="C:cytoplasm"/>
    <property type="evidence" value="ECO:0007669"/>
    <property type="project" value="TreeGrafter"/>
</dbReference>
<dbReference type="Pfam" id="PF12736">
    <property type="entry name" value="CABIT"/>
    <property type="match status" value="1"/>
</dbReference>
<dbReference type="Ensembl" id="ENSSRHT00000095837.1">
    <property type="protein sequence ID" value="ENSSRHP00000093318.1"/>
    <property type="gene ID" value="ENSSRHG00000045998.1"/>
</dbReference>
<evidence type="ECO:0000313" key="4">
    <source>
        <dbReference type="Proteomes" id="UP000472270"/>
    </source>
</evidence>
<dbReference type="AlphaFoldDB" id="A0A673MSG6"/>
<reference evidence="3" key="2">
    <citation type="submission" date="2025-09" db="UniProtKB">
        <authorList>
            <consortium name="Ensembl"/>
        </authorList>
    </citation>
    <scope>IDENTIFICATION</scope>
</reference>
<evidence type="ECO:0000313" key="3">
    <source>
        <dbReference type="Ensembl" id="ENSSRHP00000093318.1"/>
    </source>
</evidence>
<name>A0A673MSG6_9TELE</name>
<dbReference type="PANTHER" id="PTHR15215">
    <property type="entry name" value="CABIT DOMAIN-CONTAINING PROTEIN"/>
    <property type="match status" value="1"/>
</dbReference>
<comment type="similarity">
    <text evidence="1">Belongs to the themis family.</text>
</comment>
<dbReference type="InterPro" id="IPR039671">
    <property type="entry name" value="THEMIS"/>
</dbReference>
<feature type="domain" description="CABIT" evidence="2">
    <location>
        <begin position="17"/>
        <end position="195"/>
    </location>
</feature>
<evidence type="ECO:0000259" key="2">
    <source>
        <dbReference type="Pfam" id="PF12736"/>
    </source>
</evidence>
<proteinExistence type="inferred from homology"/>
<dbReference type="GO" id="GO:0050852">
    <property type="term" value="P:T cell receptor signaling pathway"/>
    <property type="evidence" value="ECO:0007669"/>
    <property type="project" value="TreeGrafter"/>
</dbReference>
<gene>
    <name evidence="3" type="primary">LOC107740538</name>
</gene>
<organism evidence="3 4">
    <name type="scientific">Sinocyclocheilus rhinocerous</name>
    <dbReference type="NCBI Taxonomy" id="307959"/>
    <lineage>
        <taxon>Eukaryota</taxon>
        <taxon>Metazoa</taxon>
        <taxon>Chordata</taxon>
        <taxon>Craniata</taxon>
        <taxon>Vertebrata</taxon>
        <taxon>Euteleostomi</taxon>
        <taxon>Actinopterygii</taxon>
        <taxon>Neopterygii</taxon>
        <taxon>Teleostei</taxon>
        <taxon>Ostariophysi</taxon>
        <taxon>Cypriniformes</taxon>
        <taxon>Cyprinidae</taxon>
        <taxon>Cyprininae</taxon>
        <taxon>Sinocyclocheilus</taxon>
    </lineage>
</organism>
<keyword evidence="4" id="KW-1185">Reference proteome</keyword>
<evidence type="ECO:0000256" key="1">
    <source>
        <dbReference type="ARBA" id="ARBA00006414"/>
    </source>
</evidence>
<dbReference type="PANTHER" id="PTHR15215:SF1">
    <property type="entry name" value="PROTEIN THEMIS"/>
    <property type="match status" value="1"/>
</dbReference>
<dbReference type="Proteomes" id="UP000472270">
    <property type="component" value="Unassembled WGS sequence"/>
</dbReference>
<accession>A0A673MSG6</accession>
<protein>
    <submittedName>
        <fullName evidence="3">Protein THEMIS-like</fullName>
    </submittedName>
</protein>
<sequence length="212" mass="24051">MATTLHEFTQVLDPKMFPRVLQIQSGIYCQGKSCVYEMFGRECSLSTGDLLKVIDITITRFSARTPSNTEIEIPVEYPGLFKLVADSQPYQSIQEIADSVKISSHRLSQPVFLSGSEIQPAQGVIREGDGFRITAVTRELSGGRVRCELLHREPKICFSLSFSQQGHFTECQDDQLYTLREIAEWKISKGRKRTNMVMQNMCFISTKKQPIC</sequence>
<dbReference type="InterPro" id="IPR025946">
    <property type="entry name" value="CABIT_dom"/>
</dbReference>